<dbReference type="PROSITE" id="PS00061">
    <property type="entry name" value="ADH_SHORT"/>
    <property type="match status" value="1"/>
</dbReference>
<dbReference type="RefSeq" id="WP_345938430.1">
    <property type="nucleotide sequence ID" value="NZ_JBBKTW010000010.1"/>
</dbReference>
<evidence type="ECO:0000256" key="1">
    <source>
        <dbReference type="ARBA" id="ARBA00006484"/>
    </source>
</evidence>
<proteinExistence type="inferred from homology"/>
<dbReference type="EMBL" id="JBBKTW010000010">
    <property type="protein sequence ID" value="MEN2991349.1"/>
    <property type="molecule type" value="Genomic_DNA"/>
</dbReference>
<evidence type="ECO:0000256" key="2">
    <source>
        <dbReference type="ARBA" id="ARBA00023002"/>
    </source>
</evidence>
<protein>
    <submittedName>
        <fullName evidence="3">SDR family oxidoreductase</fullName>
    </submittedName>
</protein>
<reference evidence="3 4" key="1">
    <citation type="submission" date="2024-03" db="EMBL/GenBank/DDBJ databases">
        <title>High-quality draft genome sequencing of Tistrella sp. BH-R2-4.</title>
        <authorList>
            <person name="Dong C."/>
        </authorList>
    </citation>
    <scope>NUCLEOTIDE SEQUENCE [LARGE SCALE GENOMIC DNA]</scope>
    <source>
        <strain evidence="3 4">BH-R2-4</strain>
    </source>
</reference>
<evidence type="ECO:0000313" key="3">
    <source>
        <dbReference type="EMBL" id="MEN2991349.1"/>
    </source>
</evidence>
<dbReference type="InterPro" id="IPR036291">
    <property type="entry name" value="NAD(P)-bd_dom_sf"/>
</dbReference>
<dbReference type="CDD" id="cd05233">
    <property type="entry name" value="SDR_c"/>
    <property type="match status" value="1"/>
</dbReference>
<evidence type="ECO:0000313" key="4">
    <source>
        <dbReference type="Proteomes" id="UP001413721"/>
    </source>
</evidence>
<dbReference type="Proteomes" id="UP001413721">
    <property type="component" value="Unassembled WGS sequence"/>
</dbReference>
<dbReference type="PANTHER" id="PTHR24321:SF8">
    <property type="entry name" value="ESTRADIOL 17-BETA-DEHYDROGENASE 8-RELATED"/>
    <property type="match status" value="1"/>
</dbReference>
<dbReference type="PRINTS" id="PR00080">
    <property type="entry name" value="SDRFAMILY"/>
</dbReference>
<dbReference type="Pfam" id="PF13561">
    <property type="entry name" value="adh_short_C2"/>
    <property type="match status" value="1"/>
</dbReference>
<comment type="similarity">
    <text evidence="1">Belongs to the short-chain dehydrogenases/reductases (SDR) family.</text>
</comment>
<keyword evidence="2" id="KW-0560">Oxidoreductase</keyword>
<name>A0ABU9YRB3_9PROT</name>
<dbReference type="InterPro" id="IPR020904">
    <property type="entry name" value="Sc_DH/Rdtase_CS"/>
</dbReference>
<dbReference type="InterPro" id="IPR002347">
    <property type="entry name" value="SDR_fam"/>
</dbReference>
<accession>A0ABU9YRB3</accession>
<comment type="caution">
    <text evidence="3">The sequence shown here is derived from an EMBL/GenBank/DDBJ whole genome shotgun (WGS) entry which is preliminary data.</text>
</comment>
<dbReference type="PANTHER" id="PTHR24321">
    <property type="entry name" value="DEHYDROGENASES, SHORT CHAIN"/>
    <property type="match status" value="1"/>
</dbReference>
<keyword evidence="4" id="KW-1185">Reference proteome</keyword>
<dbReference type="PRINTS" id="PR00081">
    <property type="entry name" value="GDHRDH"/>
</dbReference>
<gene>
    <name evidence="3" type="ORF">WG926_23760</name>
</gene>
<organism evidence="3 4">
    <name type="scientific">Tistrella arctica</name>
    <dbReference type="NCBI Taxonomy" id="3133430"/>
    <lineage>
        <taxon>Bacteria</taxon>
        <taxon>Pseudomonadati</taxon>
        <taxon>Pseudomonadota</taxon>
        <taxon>Alphaproteobacteria</taxon>
        <taxon>Geminicoccales</taxon>
        <taxon>Geminicoccaceae</taxon>
        <taxon>Tistrella</taxon>
    </lineage>
</organism>
<dbReference type="SUPFAM" id="SSF51735">
    <property type="entry name" value="NAD(P)-binding Rossmann-fold domains"/>
    <property type="match status" value="1"/>
</dbReference>
<dbReference type="Gene3D" id="3.40.50.720">
    <property type="entry name" value="NAD(P)-binding Rossmann-like Domain"/>
    <property type="match status" value="1"/>
</dbReference>
<sequence length="260" mass="26342">MSIPSASTPTEMPVILISGATSGIGRATALAFARQGARLMLGGRDAERGQSVLHACQDAGAEAAFVAGDLAAPGAAGRLVDAAIDRFGRLDIAFNNAAIQEPRALLGDQPAEMVARVVATNLLGLVEAMQVQIRAMLPRGGVIINNASASGVRNAYPGVAVYSASKAAVISLTRSAAMEYGPLGIRINAISPGRVETPMLMGPIMRGSGVADAAAIAAGLPLRRLGQPHEVAAAVLWLASDAAGFVAGHNLCVDGGFLAQ</sequence>